<dbReference type="PANTHER" id="PTHR44846">
    <property type="entry name" value="MANNOSYL-D-GLYCERATE TRANSPORT/METABOLISM SYSTEM REPRESSOR MNGR-RELATED"/>
    <property type="match status" value="1"/>
</dbReference>
<dbReference type="InterPro" id="IPR050679">
    <property type="entry name" value="Bact_HTH_transcr_reg"/>
</dbReference>
<dbReference type="CDD" id="cd07377">
    <property type="entry name" value="WHTH_GntR"/>
    <property type="match status" value="1"/>
</dbReference>
<dbReference type="RefSeq" id="WP_108021964.1">
    <property type="nucleotide sequence ID" value="NZ_QBKR01000003.1"/>
</dbReference>
<dbReference type="SMART" id="SM00345">
    <property type="entry name" value="HTH_GNTR"/>
    <property type="match status" value="1"/>
</dbReference>
<keyword evidence="1" id="KW-0805">Transcription regulation</keyword>
<sequence length="245" mass="28186">MKLDHSKGAPPLYHQLKEILIGKIKNGEYKAGEKIETEKELQDRYGLSRITVRQALNELVNEGYLHRQRGKGTVVLGKSLLEEHLVQVKSFTDEMKERGYEPGTLSQEVSVLQADEKLADKLKTAAGSRVYKVTRIRTANGIPVVFFETYLPASLPLDENALKNMDSLYMLFAERRILIHHVKECFEVAWADRKRAKGLDVAENFPLLLRTRESFDPNGEVIEYTRAHYHSKLYKFHLEMKGRQS</sequence>
<feature type="domain" description="HTH gntR-type" evidence="4">
    <location>
        <begin position="10"/>
        <end position="78"/>
    </location>
</feature>
<dbReference type="EMBL" id="QBKR01000003">
    <property type="protein sequence ID" value="PTX64417.1"/>
    <property type="molecule type" value="Genomic_DNA"/>
</dbReference>
<dbReference type="InterPro" id="IPR036390">
    <property type="entry name" value="WH_DNA-bd_sf"/>
</dbReference>
<dbReference type="SMART" id="SM00866">
    <property type="entry name" value="UTRA"/>
    <property type="match status" value="1"/>
</dbReference>
<dbReference type="Gene3D" id="1.10.10.10">
    <property type="entry name" value="Winged helix-like DNA-binding domain superfamily/Winged helix DNA-binding domain"/>
    <property type="match status" value="1"/>
</dbReference>
<organism evidence="5 6">
    <name type="scientific">Melghirimyces profundicolus</name>
    <dbReference type="NCBI Taxonomy" id="1242148"/>
    <lineage>
        <taxon>Bacteria</taxon>
        <taxon>Bacillati</taxon>
        <taxon>Bacillota</taxon>
        <taxon>Bacilli</taxon>
        <taxon>Bacillales</taxon>
        <taxon>Thermoactinomycetaceae</taxon>
        <taxon>Melghirimyces</taxon>
    </lineage>
</organism>
<dbReference type="AlphaFoldDB" id="A0A2T6C7X1"/>
<dbReference type="OrthoDB" id="457376at2"/>
<dbReference type="PANTHER" id="PTHR44846:SF1">
    <property type="entry name" value="MANNOSYL-D-GLYCERATE TRANSPORT_METABOLISM SYSTEM REPRESSOR MNGR-RELATED"/>
    <property type="match status" value="1"/>
</dbReference>
<dbReference type="GO" id="GO:0003677">
    <property type="term" value="F:DNA binding"/>
    <property type="evidence" value="ECO:0007669"/>
    <property type="project" value="UniProtKB-KW"/>
</dbReference>
<evidence type="ECO:0000313" key="6">
    <source>
        <dbReference type="Proteomes" id="UP000244240"/>
    </source>
</evidence>
<dbReference type="FunFam" id="1.10.10.10:FF:000079">
    <property type="entry name" value="GntR family transcriptional regulator"/>
    <property type="match status" value="1"/>
</dbReference>
<dbReference type="InterPro" id="IPR011663">
    <property type="entry name" value="UTRA"/>
</dbReference>
<proteinExistence type="predicted"/>
<reference evidence="5 6" key="1">
    <citation type="submission" date="2018-04" db="EMBL/GenBank/DDBJ databases">
        <title>Genomic Encyclopedia of Archaeal and Bacterial Type Strains, Phase II (KMG-II): from individual species to whole genera.</title>
        <authorList>
            <person name="Goeker M."/>
        </authorList>
    </citation>
    <scope>NUCLEOTIDE SEQUENCE [LARGE SCALE GENOMIC DNA]</scope>
    <source>
        <strain evidence="5 6">DSM 45787</strain>
    </source>
</reference>
<protein>
    <submittedName>
        <fullName evidence="5">GntR family transcriptional regulator</fullName>
    </submittedName>
</protein>
<dbReference type="Pfam" id="PF07702">
    <property type="entry name" value="UTRA"/>
    <property type="match status" value="1"/>
</dbReference>
<dbReference type="InterPro" id="IPR036388">
    <property type="entry name" value="WH-like_DNA-bd_sf"/>
</dbReference>
<evidence type="ECO:0000256" key="3">
    <source>
        <dbReference type="ARBA" id="ARBA00023163"/>
    </source>
</evidence>
<evidence type="ECO:0000313" key="5">
    <source>
        <dbReference type="EMBL" id="PTX64417.1"/>
    </source>
</evidence>
<keyword evidence="2" id="KW-0238">DNA-binding</keyword>
<dbReference type="GO" id="GO:0003700">
    <property type="term" value="F:DNA-binding transcription factor activity"/>
    <property type="evidence" value="ECO:0007669"/>
    <property type="project" value="InterPro"/>
</dbReference>
<keyword evidence="6" id="KW-1185">Reference proteome</keyword>
<dbReference type="Proteomes" id="UP000244240">
    <property type="component" value="Unassembled WGS sequence"/>
</dbReference>
<dbReference type="InterPro" id="IPR028978">
    <property type="entry name" value="Chorismate_lyase_/UTRA_dom_sf"/>
</dbReference>
<evidence type="ECO:0000259" key="4">
    <source>
        <dbReference type="PROSITE" id="PS50949"/>
    </source>
</evidence>
<evidence type="ECO:0000256" key="1">
    <source>
        <dbReference type="ARBA" id="ARBA00023015"/>
    </source>
</evidence>
<dbReference type="InterPro" id="IPR000524">
    <property type="entry name" value="Tscrpt_reg_HTH_GntR"/>
</dbReference>
<dbReference type="PROSITE" id="PS50949">
    <property type="entry name" value="HTH_GNTR"/>
    <property type="match status" value="1"/>
</dbReference>
<name>A0A2T6C7X1_9BACL</name>
<keyword evidence="3" id="KW-0804">Transcription</keyword>
<dbReference type="PRINTS" id="PR00035">
    <property type="entry name" value="HTHGNTR"/>
</dbReference>
<accession>A0A2T6C7X1</accession>
<comment type="caution">
    <text evidence="5">The sequence shown here is derived from an EMBL/GenBank/DDBJ whole genome shotgun (WGS) entry which is preliminary data.</text>
</comment>
<dbReference type="Pfam" id="PF00392">
    <property type="entry name" value="GntR"/>
    <property type="match status" value="1"/>
</dbReference>
<gene>
    <name evidence="5" type="ORF">C8P63_103203</name>
</gene>
<evidence type="ECO:0000256" key="2">
    <source>
        <dbReference type="ARBA" id="ARBA00023125"/>
    </source>
</evidence>
<dbReference type="Gene3D" id="3.40.1410.10">
    <property type="entry name" value="Chorismate lyase-like"/>
    <property type="match status" value="1"/>
</dbReference>
<dbReference type="SUPFAM" id="SSF64288">
    <property type="entry name" value="Chorismate lyase-like"/>
    <property type="match status" value="1"/>
</dbReference>
<dbReference type="GO" id="GO:0045892">
    <property type="term" value="P:negative regulation of DNA-templated transcription"/>
    <property type="evidence" value="ECO:0007669"/>
    <property type="project" value="TreeGrafter"/>
</dbReference>
<dbReference type="SUPFAM" id="SSF46785">
    <property type="entry name" value="Winged helix' DNA-binding domain"/>
    <property type="match status" value="1"/>
</dbReference>